<proteinExistence type="predicted"/>
<dbReference type="AlphaFoldDB" id="A0A0F9TL46"/>
<comment type="caution">
    <text evidence="2">The sequence shown here is derived from an EMBL/GenBank/DDBJ whole genome shotgun (WGS) entry which is preliminary data.</text>
</comment>
<sequence>MKVSIVVTHLLGTGHLARALTLARAYVADGHPTTVISGGMHAPQLDSQGVELMQLPPLRSDGVNFAQLLDQSGLIADDAVFSARSAMLTEHTQSTRPDILITELFPFGRRTLAAEFVALLEAAHGLPRRPLICASIRDILAPPSKLAKAERTDDLVEEFYDAVLVHADADVTPLSLSWPVSDRLVDKLHYTGYVAPPPPLPHPDRMGQSEIIVSAGGGDVGAKVFDTCLAAAKRDPKRRWRLLLGGRDAAAKSAELMRAASENIIIEPARPDFRQMLHHAAASVSLCGYNTALDVLQSGVRAVFIPFDAGNEVEQGLRADALAELTGIAVLRNAELTPDALLDSLDQVASAPPRTPRTTGFDGAIETVRWTETMRKAMP</sequence>
<accession>A0A0F9TL46</accession>
<dbReference type="Pfam" id="PF04101">
    <property type="entry name" value="Glyco_tran_28_C"/>
    <property type="match status" value="1"/>
</dbReference>
<feature type="domain" description="Glycosyl transferase family 28 C-terminal" evidence="1">
    <location>
        <begin position="218"/>
        <end position="353"/>
    </location>
</feature>
<organism evidence="2">
    <name type="scientific">marine sediment metagenome</name>
    <dbReference type="NCBI Taxonomy" id="412755"/>
    <lineage>
        <taxon>unclassified sequences</taxon>
        <taxon>metagenomes</taxon>
        <taxon>ecological metagenomes</taxon>
    </lineage>
</organism>
<gene>
    <name evidence="2" type="ORF">LCGC14_0333960</name>
</gene>
<dbReference type="InterPro" id="IPR007235">
    <property type="entry name" value="Glyco_trans_28_C"/>
</dbReference>
<name>A0A0F9TL46_9ZZZZ</name>
<dbReference type="Gene3D" id="3.40.50.2000">
    <property type="entry name" value="Glycogen Phosphorylase B"/>
    <property type="match status" value="2"/>
</dbReference>
<dbReference type="SUPFAM" id="SSF53756">
    <property type="entry name" value="UDP-Glycosyltransferase/glycogen phosphorylase"/>
    <property type="match status" value="1"/>
</dbReference>
<dbReference type="EMBL" id="LAZR01000238">
    <property type="protein sequence ID" value="KKN80014.1"/>
    <property type="molecule type" value="Genomic_DNA"/>
</dbReference>
<evidence type="ECO:0000259" key="1">
    <source>
        <dbReference type="Pfam" id="PF04101"/>
    </source>
</evidence>
<protein>
    <recommendedName>
        <fullName evidence="1">Glycosyl transferase family 28 C-terminal domain-containing protein</fullName>
    </recommendedName>
</protein>
<evidence type="ECO:0000313" key="2">
    <source>
        <dbReference type="EMBL" id="KKN80014.1"/>
    </source>
</evidence>
<reference evidence="2" key="1">
    <citation type="journal article" date="2015" name="Nature">
        <title>Complex archaea that bridge the gap between prokaryotes and eukaryotes.</title>
        <authorList>
            <person name="Spang A."/>
            <person name="Saw J.H."/>
            <person name="Jorgensen S.L."/>
            <person name="Zaremba-Niedzwiedzka K."/>
            <person name="Martijn J."/>
            <person name="Lind A.E."/>
            <person name="van Eijk R."/>
            <person name="Schleper C."/>
            <person name="Guy L."/>
            <person name="Ettema T.J."/>
        </authorList>
    </citation>
    <scope>NUCLEOTIDE SEQUENCE</scope>
</reference>
<dbReference type="GO" id="GO:0016758">
    <property type="term" value="F:hexosyltransferase activity"/>
    <property type="evidence" value="ECO:0007669"/>
    <property type="project" value="InterPro"/>
</dbReference>
<dbReference type="PANTHER" id="PTHR21015">
    <property type="entry name" value="UDP-N-ACETYLGLUCOSAMINE--N-ACETYLMURAMYL-(PENTAPEPTIDE) PYROPHOSPHORYL-UNDECAPRENOL N-ACETYLGLUCOSAMINE TRANSFERASE 1"/>
    <property type="match status" value="1"/>
</dbReference>
<dbReference type="PANTHER" id="PTHR21015:SF28">
    <property type="entry name" value="SLL1722 PROTEIN"/>
    <property type="match status" value="1"/>
</dbReference>